<dbReference type="Pfam" id="PF00085">
    <property type="entry name" value="Thioredoxin"/>
    <property type="match status" value="1"/>
</dbReference>
<dbReference type="InterPro" id="IPR013766">
    <property type="entry name" value="Thioredoxin_domain"/>
</dbReference>
<dbReference type="GO" id="GO:0005634">
    <property type="term" value="C:nucleus"/>
    <property type="evidence" value="ECO:0007669"/>
    <property type="project" value="TreeGrafter"/>
</dbReference>
<dbReference type="PANTHER" id="PTHR10293:SF73">
    <property type="entry name" value="GLUTAREDOXIN-3"/>
    <property type="match status" value="1"/>
</dbReference>
<dbReference type="InterPro" id="IPR033658">
    <property type="entry name" value="GRX_PICOT-like"/>
</dbReference>
<dbReference type="Pfam" id="PF00462">
    <property type="entry name" value="Glutaredoxin"/>
    <property type="match status" value="2"/>
</dbReference>
<evidence type="ECO:0000259" key="4">
    <source>
        <dbReference type="PROSITE" id="PS51352"/>
    </source>
</evidence>
<dbReference type="GO" id="GO:0006879">
    <property type="term" value="P:intracellular iron ion homeostasis"/>
    <property type="evidence" value="ECO:0007669"/>
    <property type="project" value="TreeGrafter"/>
</dbReference>
<sequence>MMAARVVTDKNEFTKLVSAAKNDANKPICVVNFWADWCEPCKHMNNVFQQLAKSYPNHTFIQIEAESVDDIAEQFQVTSVPSFVFIREGKEIDRLTGADALALAKKIENYTSVSTPQGSGAPVNNSASLLNQRLEKLVKYAPVMLFMKGTPDAPQCGFSSKMCDLLKTSKIPFSAFNILSDNDVRQGLKEFSNWKTYPQLYVKGELVGGLDIVKELHEEGELMPMIKPALDEADPKAALNERLKKLVSSSPLMLFMKGTPDEPKCGFSTQMVGILNDHGIRFGSFNILNDNTVRQALKEYSNWPTYPQLYHHGELLGGLDIIKEMAENGELKELMEG</sequence>
<keyword evidence="2" id="KW-0408">Iron</keyword>
<dbReference type="PROSITE" id="PS51354">
    <property type="entry name" value="GLUTAREDOXIN_2"/>
    <property type="match status" value="2"/>
</dbReference>
<keyword evidence="3" id="KW-0411">Iron-sulfur</keyword>
<dbReference type="GO" id="GO:0051536">
    <property type="term" value="F:iron-sulfur cluster binding"/>
    <property type="evidence" value="ECO:0007669"/>
    <property type="project" value="UniProtKB-KW"/>
</dbReference>
<dbReference type="PANTHER" id="PTHR10293">
    <property type="entry name" value="GLUTAREDOXIN FAMILY MEMBER"/>
    <property type="match status" value="1"/>
</dbReference>
<dbReference type="CDD" id="cd02984">
    <property type="entry name" value="TRX_PICOT"/>
    <property type="match status" value="1"/>
</dbReference>
<dbReference type="InterPro" id="IPR004480">
    <property type="entry name" value="Monothiol_GRX-rel"/>
</dbReference>
<dbReference type="EMBL" id="HBKP01007689">
    <property type="protein sequence ID" value="CAE2211856.1"/>
    <property type="molecule type" value="Transcribed_RNA"/>
</dbReference>
<dbReference type="InterPro" id="IPR002109">
    <property type="entry name" value="Glutaredoxin"/>
</dbReference>
<dbReference type="GO" id="GO:0005829">
    <property type="term" value="C:cytosol"/>
    <property type="evidence" value="ECO:0007669"/>
    <property type="project" value="TreeGrafter"/>
</dbReference>
<name>A0A7S4HWV8_9EUKA</name>
<dbReference type="AlphaFoldDB" id="A0A7S4HWV8"/>
<dbReference type="FunFam" id="3.40.30.10:FF:000092">
    <property type="entry name" value="Monothiol glutaredoxin"/>
    <property type="match status" value="1"/>
</dbReference>
<evidence type="ECO:0000313" key="5">
    <source>
        <dbReference type="EMBL" id="CAE2211856.1"/>
    </source>
</evidence>
<dbReference type="InterPro" id="IPR017937">
    <property type="entry name" value="Thioredoxin_CS"/>
</dbReference>
<dbReference type="NCBIfam" id="TIGR00365">
    <property type="entry name" value="Grx4 family monothiol glutaredoxin"/>
    <property type="match status" value="2"/>
</dbReference>
<dbReference type="PROSITE" id="PS00194">
    <property type="entry name" value="THIOREDOXIN_1"/>
    <property type="match status" value="1"/>
</dbReference>
<dbReference type="SUPFAM" id="SSF52833">
    <property type="entry name" value="Thioredoxin-like"/>
    <property type="match status" value="3"/>
</dbReference>
<accession>A0A7S4HWV8</accession>
<dbReference type="CDD" id="cd03028">
    <property type="entry name" value="GRX_PICOT_like"/>
    <property type="match status" value="2"/>
</dbReference>
<dbReference type="FunFam" id="3.40.30.10:FF:000012">
    <property type="entry name" value="Monothiol glutaredoxin"/>
    <property type="match status" value="2"/>
</dbReference>
<dbReference type="GO" id="GO:0046872">
    <property type="term" value="F:metal ion binding"/>
    <property type="evidence" value="ECO:0007669"/>
    <property type="project" value="UniProtKB-KW"/>
</dbReference>
<evidence type="ECO:0000256" key="1">
    <source>
        <dbReference type="ARBA" id="ARBA00022723"/>
    </source>
</evidence>
<feature type="domain" description="Thioredoxin" evidence="4">
    <location>
        <begin position="1"/>
        <end position="112"/>
    </location>
</feature>
<reference evidence="5" key="1">
    <citation type="submission" date="2021-01" db="EMBL/GenBank/DDBJ databases">
        <authorList>
            <person name="Corre E."/>
            <person name="Pelletier E."/>
            <person name="Niang G."/>
            <person name="Scheremetjew M."/>
            <person name="Finn R."/>
            <person name="Kale V."/>
            <person name="Holt S."/>
            <person name="Cochrane G."/>
            <person name="Meng A."/>
            <person name="Brown T."/>
            <person name="Cohen L."/>
        </authorList>
    </citation>
    <scope>NUCLEOTIDE SEQUENCE</scope>
    <source>
        <strain evidence="5">DIVA3 518/3/11/1/6</strain>
    </source>
</reference>
<proteinExistence type="predicted"/>
<protein>
    <recommendedName>
        <fullName evidence="4">Thioredoxin domain-containing protein</fullName>
    </recommendedName>
</protein>
<evidence type="ECO:0000256" key="2">
    <source>
        <dbReference type="ARBA" id="ARBA00023004"/>
    </source>
</evidence>
<dbReference type="Gene3D" id="3.40.30.10">
    <property type="entry name" value="Glutaredoxin"/>
    <property type="match status" value="3"/>
</dbReference>
<organism evidence="5">
    <name type="scientific">Vannella robusta</name>
    <dbReference type="NCBI Taxonomy" id="1487602"/>
    <lineage>
        <taxon>Eukaryota</taxon>
        <taxon>Amoebozoa</taxon>
        <taxon>Discosea</taxon>
        <taxon>Flabellinia</taxon>
        <taxon>Vannellidae</taxon>
        <taxon>Vannella</taxon>
    </lineage>
</organism>
<dbReference type="InterPro" id="IPR036249">
    <property type="entry name" value="Thioredoxin-like_sf"/>
</dbReference>
<evidence type="ECO:0000256" key="3">
    <source>
        <dbReference type="ARBA" id="ARBA00023014"/>
    </source>
</evidence>
<keyword evidence="1" id="KW-0479">Metal-binding</keyword>
<dbReference type="PROSITE" id="PS51352">
    <property type="entry name" value="THIOREDOXIN_2"/>
    <property type="match status" value="1"/>
</dbReference>
<gene>
    <name evidence="5" type="ORF">VSP0166_LOCUS5529</name>
</gene>